<dbReference type="InterPro" id="IPR011055">
    <property type="entry name" value="Dup_hybrid_motif"/>
</dbReference>
<dbReference type="AlphaFoldDB" id="A0A0X8JGR3"/>
<dbReference type="OrthoDB" id="5245088at2"/>
<proteinExistence type="predicted"/>
<evidence type="ECO:0000259" key="1">
    <source>
        <dbReference type="Pfam" id="PF01551"/>
    </source>
</evidence>
<dbReference type="Gene3D" id="2.70.70.10">
    <property type="entry name" value="Glucose Permease (Domain IIA)"/>
    <property type="match status" value="1"/>
</dbReference>
<dbReference type="Proteomes" id="UP000065220">
    <property type="component" value="Chromosome"/>
</dbReference>
<dbReference type="InterPro" id="IPR016047">
    <property type="entry name" value="M23ase_b-sheet_dom"/>
</dbReference>
<dbReference type="KEGG" id="ard:AXF14_08730"/>
<dbReference type="GO" id="GO:0004222">
    <property type="term" value="F:metalloendopeptidase activity"/>
    <property type="evidence" value="ECO:0007669"/>
    <property type="project" value="TreeGrafter"/>
</dbReference>
<evidence type="ECO:0000313" key="3">
    <source>
        <dbReference type="Proteomes" id="UP000065220"/>
    </source>
</evidence>
<accession>A0A0X8JGR3</accession>
<sequence>MEDFDPPAVRWGTGHRGVDLSLAAGSPVLAAADGTVAFAGTVAGRPVVSIDHADGIRTTYEPVEASVSAGDAVTRGQTIGTLVAGHRADGADALHWGARTGPKEYVNPLRLISPPVIRLKPVGGRG</sequence>
<gene>
    <name evidence="2" type="ORF">AXF14_08730</name>
</gene>
<feature type="domain" description="M23ase beta-sheet core" evidence="1">
    <location>
        <begin position="14"/>
        <end position="108"/>
    </location>
</feature>
<dbReference type="PANTHER" id="PTHR21666:SF270">
    <property type="entry name" value="MUREIN HYDROLASE ACTIVATOR ENVC"/>
    <property type="match status" value="1"/>
</dbReference>
<dbReference type="EMBL" id="CP014228">
    <property type="protein sequence ID" value="AMD88524.1"/>
    <property type="molecule type" value="Genomic_DNA"/>
</dbReference>
<dbReference type="PANTHER" id="PTHR21666">
    <property type="entry name" value="PEPTIDASE-RELATED"/>
    <property type="match status" value="1"/>
</dbReference>
<evidence type="ECO:0000313" key="2">
    <source>
        <dbReference type="EMBL" id="AMD88524.1"/>
    </source>
</evidence>
<keyword evidence="3" id="KW-1185">Reference proteome</keyword>
<dbReference type="InterPro" id="IPR050570">
    <property type="entry name" value="Cell_wall_metabolism_enzyme"/>
</dbReference>
<dbReference type="Pfam" id="PF01551">
    <property type="entry name" value="Peptidase_M23"/>
    <property type="match status" value="1"/>
</dbReference>
<protein>
    <submittedName>
        <fullName evidence="2">Peptidase M23</fullName>
    </submittedName>
</protein>
<reference evidence="3" key="1">
    <citation type="submission" date="2016-02" db="EMBL/GenBank/DDBJ databases">
        <authorList>
            <person name="Holder M.E."/>
            <person name="Ajami N.J."/>
            <person name="Petrosino J.F."/>
        </authorList>
    </citation>
    <scope>NUCLEOTIDE SEQUENCE [LARGE SCALE GENOMIC DNA]</scope>
    <source>
        <strain evidence="3">CCUG 36733</strain>
    </source>
</reference>
<organism evidence="2 3">
    <name type="scientific">Actinomyces radicidentis</name>
    <dbReference type="NCBI Taxonomy" id="111015"/>
    <lineage>
        <taxon>Bacteria</taxon>
        <taxon>Bacillati</taxon>
        <taxon>Actinomycetota</taxon>
        <taxon>Actinomycetes</taxon>
        <taxon>Actinomycetales</taxon>
        <taxon>Actinomycetaceae</taxon>
        <taxon>Actinomyces</taxon>
    </lineage>
</organism>
<dbReference type="CDD" id="cd12797">
    <property type="entry name" value="M23_peptidase"/>
    <property type="match status" value="1"/>
</dbReference>
<name>A0A0X8JGR3_ACTRD</name>
<dbReference type="SUPFAM" id="SSF51261">
    <property type="entry name" value="Duplicated hybrid motif"/>
    <property type="match status" value="1"/>
</dbReference>